<feature type="non-terminal residue" evidence="1">
    <location>
        <position position="1"/>
    </location>
</feature>
<dbReference type="Proteomes" id="UP001152797">
    <property type="component" value="Unassembled WGS sequence"/>
</dbReference>
<comment type="caution">
    <text evidence="1">The sequence shown here is derived from an EMBL/GenBank/DDBJ whole genome shotgun (WGS) entry which is preliminary data.</text>
</comment>
<feature type="non-terminal residue" evidence="1">
    <location>
        <position position="50"/>
    </location>
</feature>
<evidence type="ECO:0000313" key="3">
    <source>
        <dbReference type="Proteomes" id="UP001152797"/>
    </source>
</evidence>
<dbReference type="OrthoDB" id="415654at2759"/>
<gene>
    <name evidence="1" type="ORF">C1SCF055_LOCUS13578</name>
</gene>
<name>A0A9P1FQV9_9DINO</name>
<protein>
    <submittedName>
        <fullName evidence="2">Membrane steroid-binding protein 2</fullName>
    </submittedName>
</protein>
<dbReference type="EMBL" id="CAMXCT010001058">
    <property type="protein sequence ID" value="CAI3986209.1"/>
    <property type="molecule type" value="Genomic_DNA"/>
</dbReference>
<dbReference type="EMBL" id="CAMXCT020001058">
    <property type="protein sequence ID" value="CAL1139584.1"/>
    <property type="molecule type" value="Genomic_DNA"/>
</dbReference>
<evidence type="ECO:0000313" key="1">
    <source>
        <dbReference type="EMBL" id="CAI3986209.1"/>
    </source>
</evidence>
<reference evidence="2 3" key="2">
    <citation type="submission" date="2024-05" db="EMBL/GenBank/DDBJ databases">
        <authorList>
            <person name="Chen Y."/>
            <person name="Shah S."/>
            <person name="Dougan E. K."/>
            <person name="Thang M."/>
            <person name="Chan C."/>
        </authorList>
    </citation>
    <scope>NUCLEOTIDE SEQUENCE [LARGE SCALE GENOMIC DNA]</scope>
</reference>
<organism evidence="1">
    <name type="scientific">Cladocopium goreaui</name>
    <dbReference type="NCBI Taxonomy" id="2562237"/>
    <lineage>
        <taxon>Eukaryota</taxon>
        <taxon>Sar</taxon>
        <taxon>Alveolata</taxon>
        <taxon>Dinophyceae</taxon>
        <taxon>Suessiales</taxon>
        <taxon>Symbiodiniaceae</taxon>
        <taxon>Cladocopium</taxon>
    </lineage>
</organism>
<keyword evidence="3" id="KW-1185">Reference proteome</keyword>
<proteinExistence type="predicted"/>
<sequence length="50" mass="5773">ERCNFQTKLRAPLEPEDPRWTAEQRALILKIEDRVAEISGAARHQDETAL</sequence>
<dbReference type="AlphaFoldDB" id="A0A9P1FQV9"/>
<dbReference type="EMBL" id="CAMXCT030001058">
    <property type="protein sequence ID" value="CAL4773521.1"/>
    <property type="molecule type" value="Genomic_DNA"/>
</dbReference>
<accession>A0A9P1FQV9</accession>
<evidence type="ECO:0000313" key="2">
    <source>
        <dbReference type="EMBL" id="CAL4773521.1"/>
    </source>
</evidence>
<reference evidence="1" key="1">
    <citation type="submission" date="2022-10" db="EMBL/GenBank/DDBJ databases">
        <authorList>
            <person name="Chen Y."/>
            <person name="Dougan E. K."/>
            <person name="Chan C."/>
            <person name="Rhodes N."/>
            <person name="Thang M."/>
        </authorList>
    </citation>
    <scope>NUCLEOTIDE SEQUENCE</scope>
</reference>